<feature type="region of interest" description="Disordered" evidence="1">
    <location>
        <begin position="41"/>
        <end position="62"/>
    </location>
</feature>
<reference evidence="2" key="1">
    <citation type="submission" date="2015-12" db="EMBL/GenBank/DDBJ databases">
        <title>Update maize B73 reference genome by single molecule sequencing technologies.</title>
        <authorList>
            <consortium name="Maize Genome Sequencing Project"/>
            <person name="Ware D."/>
        </authorList>
    </citation>
    <scope>NUCLEOTIDE SEQUENCE</scope>
    <source>
        <tissue evidence="2">Seedling</tissue>
    </source>
</reference>
<dbReference type="EMBL" id="CM000786">
    <property type="protein sequence ID" value="AQK41308.1"/>
    <property type="molecule type" value="Genomic_DNA"/>
</dbReference>
<dbReference type="AlphaFoldDB" id="A0A1D6IZM8"/>
<name>A0A1D6IZM8_MAIZE</name>
<dbReference type="ExpressionAtlas" id="A0A1D6IZM8">
    <property type="expression patterns" value="baseline"/>
</dbReference>
<feature type="region of interest" description="Disordered" evidence="1">
    <location>
        <begin position="1"/>
        <end position="27"/>
    </location>
</feature>
<sequence>MIPVRIRKGGSNDGGGAPPGPDQPRFHQAVAPSALRDLLGVGDSLNSAGKRPWRRKTSGGRSWRCSSSCCRSRCSGAGRWAATVKANTAAAGWRSGCPRTCNMSRTSRSIGSMDSWGCPLNSSPKCPSVLPA</sequence>
<gene>
    <name evidence="2" type="ORF">ZEAMMB73_Zm00001d024505</name>
</gene>
<dbReference type="InterPro" id="IPR008265">
    <property type="entry name" value="Lipase_GDSL_AS"/>
</dbReference>
<proteinExistence type="predicted"/>
<protein>
    <submittedName>
        <fullName evidence="2">Uncharacterized protein</fullName>
    </submittedName>
</protein>
<evidence type="ECO:0000313" key="2">
    <source>
        <dbReference type="EMBL" id="AQK41315.1"/>
    </source>
</evidence>
<evidence type="ECO:0000256" key="1">
    <source>
        <dbReference type="SAM" id="MobiDB-lite"/>
    </source>
</evidence>
<accession>A0A1D6IZM8</accession>
<dbReference type="EMBL" id="CM000786">
    <property type="protein sequence ID" value="AQK41320.1"/>
    <property type="molecule type" value="Genomic_DNA"/>
</dbReference>
<dbReference type="GO" id="GO:0016298">
    <property type="term" value="F:lipase activity"/>
    <property type="evidence" value="ECO:0007669"/>
    <property type="project" value="InterPro"/>
</dbReference>
<dbReference type="PROSITE" id="PS01098">
    <property type="entry name" value="LIPASE_GDSL_SER"/>
    <property type="match status" value="1"/>
</dbReference>
<dbReference type="EMBL" id="CM000786">
    <property type="protein sequence ID" value="AQK41315.1"/>
    <property type="molecule type" value="Genomic_DNA"/>
</dbReference>
<organism evidence="2">
    <name type="scientific">Zea mays</name>
    <name type="common">Maize</name>
    <dbReference type="NCBI Taxonomy" id="4577"/>
    <lineage>
        <taxon>Eukaryota</taxon>
        <taxon>Viridiplantae</taxon>
        <taxon>Streptophyta</taxon>
        <taxon>Embryophyta</taxon>
        <taxon>Tracheophyta</taxon>
        <taxon>Spermatophyta</taxon>
        <taxon>Magnoliopsida</taxon>
        <taxon>Liliopsida</taxon>
        <taxon>Poales</taxon>
        <taxon>Poaceae</taxon>
        <taxon>PACMAD clade</taxon>
        <taxon>Panicoideae</taxon>
        <taxon>Andropogonodae</taxon>
        <taxon>Andropogoneae</taxon>
        <taxon>Tripsacinae</taxon>
        <taxon>Zea</taxon>
    </lineage>
</organism>
<dbReference type="GO" id="GO:0006629">
    <property type="term" value="P:lipid metabolic process"/>
    <property type="evidence" value="ECO:0007669"/>
    <property type="project" value="InterPro"/>
</dbReference>